<protein>
    <submittedName>
        <fullName evidence="2">Uncharacterized protein</fullName>
    </submittedName>
</protein>
<feature type="region of interest" description="Disordered" evidence="1">
    <location>
        <begin position="54"/>
        <end position="75"/>
    </location>
</feature>
<feature type="region of interest" description="Disordered" evidence="1">
    <location>
        <begin position="13"/>
        <end position="33"/>
    </location>
</feature>
<feature type="compositionally biased region" description="Basic and acidic residues" evidence="1">
    <location>
        <begin position="21"/>
        <end position="31"/>
    </location>
</feature>
<evidence type="ECO:0000313" key="2">
    <source>
        <dbReference type="EMBL" id="MPD01760.1"/>
    </source>
</evidence>
<dbReference type="AlphaFoldDB" id="A0A5B7K452"/>
<organism evidence="2 3">
    <name type="scientific">Portunus trituberculatus</name>
    <name type="common">Swimming crab</name>
    <name type="synonym">Neptunus trituberculatus</name>
    <dbReference type="NCBI Taxonomy" id="210409"/>
    <lineage>
        <taxon>Eukaryota</taxon>
        <taxon>Metazoa</taxon>
        <taxon>Ecdysozoa</taxon>
        <taxon>Arthropoda</taxon>
        <taxon>Crustacea</taxon>
        <taxon>Multicrustacea</taxon>
        <taxon>Malacostraca</taxon>
        <taxon>Eumalacostraca</taxon>
        <taxon>Eucarida</taxon>
        <taxon>Decapoda</taxon>
        <taxon>Pleocyemata</taxon>
        <taxon>Brachyura</taxon>
        <taxon>Eubrachyura</taxon>
        <taxon>Portunoidea</taxon>
        <taxon>Portunidae</taxon>
        <taxon>Portuninae</taxon>
        <taxon>Portunus</taxon>
    </lineage>
</organism>
<evidence type="ECO:0000313" key="3">
    <source>
        <dbReference type="Proteomes" id="UP000324222"/>
    </source>
</evidence>
<evidence type="ECO:0000256" key="1">
    <source>
        <dbReference type="SAM" id="MobiDB-lite"/>
    </source>
</evidence>
<keyword evidence="3" id="KW-1185">Reference proteome</keyword>
<name>A0A5B7K452_PORTR</name>
<accession>A0A5B7K452</accession>
<gene>
    <name evidence="2" type="ORF">E2C01_097303</name>
</gene>
<proteinExistence type="predicted"/>
<reference evidence="2 3" key="1">
    <citation type="submission" date="2019-05" db="EMBL/GenBank/DDBJ databases">
        <title>Another draft genome of Portunus trituberculatus and its Hox gene families provides insights of decapod evolution.</title>
        <authorList>
            <person name="Jeong J.-H."/>
            <person name="Song I."/>
            <person name="Kim S."/>
            <person name="Choi T."/>
            <person name="Kim D."/>
            <person name="Ryu S."/>
            <person name="Kim W."/>
        </authorList>
    </citation>
    <scope>NUCLEOTIDE SEQUENCE [LARGE SCALE GENOMIC DNA]</scope>
    <source>
        <tissue evidence="2">Muscle</tissue>
    </source>
</reference>
<comment type="caution">
    <text evidence="2">The sequence shown here is derived from an EMBL/GenBank/DDBJ whole genome shotgun (WGS) entry which is preliminary data.</text>
</comment>
<dbReference type="Proteomes" id="UP000324222">
    <property type="component" value="Unassembled WGS sequence"/>
</dbReference>
<sequence length="75" mass="8113">MDKLEVVMGCTMASLSPASRGKNDSSHDWRGAKYSRMGSTSNVLLLPPVSRCSASVHGRDLPKDNTSLYEGRGRS</sequence>
<dbReference type="EMBL" id="VSRR010128494">
    <property type="protein sequence ID" value="MPD01760.1"/>
    <property type="molecule type" value="Genomic_DNA"/>
</dbReference>